<comment type="caution">
    <text evidence="3">The sequence shown here is derived from an EMBL/GenBank/DDBJ whole genome shotgun (WGS) entry which is preliminary data.</text>
</comment>
<evidence type="ECO:0000313" key="3">
    <source>
        <dbReference type="EMBL" id="KAL0576934.1"/>
    </source>
</evidence>
<reference evidence="3 4" key="1">
    <citation type="submission" date="2024-02" db="EMBL/GenBank/DDBJ databases">
        <title>A draft genome for the cacao thread blight pathogen Marasmius crinis-equi.</title>
        <authorList>
            <person name="Cohen S.P."/>
            <person name="Baruah I.K."/>
            <person name="Amoako-Attah I."/>
            <person name="Bukari Y."/>
            <person name="Meinhardt L.W."/>
            <person name="Bailey B.A."/>
        </authorList>
    </citation>
    <scope>NUCLEOTIDE SEQUENCE [LARGE SCALE GENOMIC DNA]</scope>
    <source>
        <strain evidence="3 4">GH-76</strain>
    </source>
</reference>
<dbReference type="Proteomes" id="UP001465976">
    <property type="component" value="Unassembled WGS sequence"/>
</dbReference>
<keyword evidence="4" id="KW-1185">Reference proteome</keyword>
<sequence length="114" mass="12232">MVCNFIVVISALFRVLFRLGRKTSNSAPRAPRAPALDPDSSNESEEYNSGEYTIGYASTGLSHGQTETYNLTTFPTDTSASQLTELEGVRTQSYSLGSNLGSVLASNGNPAYKD</sequence>
<keyword evidence="2" id="KW-0732">Signal</keyword>
<proteinExistence type="predicted"/>
<feature type="chain" id="PRO_5045556500" evidence="2">
    <location>
        <begin position="23"/>
        <end position="114"/>
    </location>
</feature>
<accession>A0ABR3FND6</accession>
<evidence type="ECO:0000313" key="4">
    <source>
        <dbReference type="Proteomes" id="UP001465976"/>
    </source>
</evidence>
<evidence type="ECO:0000256" key="2">
    <source>
        <dbReference type="SAM" id="SignalP"/>
    </source>
</evidence>
<feature type="signal peptide" evidence="2">
    <location>
        <begin position="1"/>
        <end position="22"/>
    </location>
</feature>
<feature type="compositionally biased region" description="Low complexity" evidence="1">
    <location>
        <begin position="24"/>
        <end position="39"/>
    </location>
</feature>
<evidence type="ECO:0000256" key="1">
    <source>
        <dbReference type="SAM" id="MobiDB-lite"/>
    </source>
</evidence>
<protein>
    <submittedName>
        <fullName evidence="3">Uncharacterized protein</fullName>
    </submittedName>
</protein>
<organism evidence="3 4">
    <name type="scientific">Marasmius crinis-equi</name>
    <dbReference type="NCBI Taxonomy" id="585013"/>
    <lineage>
        <taxon>Eukaryota</taxon>
        <taxon>Fungi</taxon>
        <taxon>Dikarya</taxon>
        <taxon>Basidiomycota</taxon>
        <taxon>Agaricomycotina</taxon>
        <taxon>Agaricomycetes</taxon>
        <taxon>Agaricomycetidae</taxon>
        <taxon>Agaricales</taxon>
        <taxon>Marasmiineae</taxon>
        <taxon>Marasmiaceae</taxon>
        <taxon>Marasmius</taxon>
    </lineage>
</organism>
<dbReference type="EMBL" id="JBAHYK010000188">
    <property type="protein sequence ID" value="KAL0576934.1"/>
    <property type="molecule type" value="Genomic_DNA"/>
</dbReference>
<name>A0ABR3FND6_9AGAR</name>
<gene>
    <name evidence="3" type="ORF">V5O48_005041</name>
</gene>
<feature type="region of interest" description="Disordered" evidence="1">
    <location>
        <begin position="24"/>
        <end position="49"/>
    </location>
</feature>